<feature type="transmembrane region" description="Helical" evidence="1">
    <location>
        <begin position="108"/>
        <end position="128"/>
    </location>
</feature>
<dbReference type="Proteomes" id="UP000199318">
    <property type="component" value="Unassembled WGS sequence"/>
</dbReference>
<dbReference type="EMBL" id="FOGV01000004">
    <property type="protein sequence ID" value="SER70394.1"/>
    <property type="molecule type" value="Genomic_DNA"/>
</dbReference>
<sequence>MAQKWYAGLAGGFLGGLVFGIYMQAAGMLESVAMLVGSDNPGVGWGIHLIISLLFGLAFAAGSQYVKNKIVYAVTFGVAIWIIGPLLIMPLMLGMGQLLTAAFAPAQLMSLVTHLVFAGITAVTFHYLNSPKLRVIKRDRGGSSAA</sequence>
<dbReference type="OrthoDB" id="2973818at2"/>
<dbReference type="RefSeq" id="WP_093072125.1">
    <property type="nucleotide sequence ID" value="NZ_FOGV01000004.1"/>
</dbReference>
<name>A0A1H9RCH4_9BACI</name>
<keyword evidence="1" id="KW-0472">Membrane</keyword>
<keyword evidence="1" id="KW-0812">Transmembrane</keyword>
<dbReference type="AlphaFoldDB" id="A0A1H9RCH4"/>
<evidence type="ECO:0000256" key="1">
    <source>
        <dbReference type="SAM" id="Phobius"/>
    </source>
</evidence>
<feature type="transmembrane region" description="Helical" evidence="1">
    <location>
        <begin position="70"/>
        <end position="88"/>
    </location>
</feature>
<feature type="transmembrane region" description="Helical" evidence="1">
    <location>
        <begin position="5"/>
        <end position="25"/>
    </location>
</feature>
<gene>
    <name evidence="2" type="ORF">SAMN05444126_10498</name>
</gene>
<keyword evidence="3" id="KW-1185">Reference proteome</keyword>
<evidence type="ECO:0000313" key="3">
    <source>
        <dbReference type="Proteomes" id="UP000199318"/>
    </source>
</evidence>
<feature type="transmembrane region" description="Helical" evidence="1">
    <location>
        <begin position="45"/>
        <end position="63"/>
    </location>
</feature>
<evidence type="ECO:0000313" key="2">
    <source>
        <dbReference type="EMBL" id="SER70394.1"/>
    </source>
</evidence>
<organism evidence="2 3">
    <name type="scientific">Salisediminibacterium halotolerans</name>
    <dbReference type="NCBI Taxonomy" id="517425"/>
    <lineage>
        <taxon>Bacteria</taxon>
        <taxon>Bacillati</taxon>
        <taxon>Bacillota</taxon>
        <taxon>Bacilli</taxon>
        <taxon>Bacillales</taxon>
        <taxon>Bacillaceae</taxon>
        <taxon>Salisediminibacterium</taxon>
    </lineage>
</organism>
<accession>A0A1H9RCH4</accession>
<keyword evidence="1" id="KW-1133">Transmembrane helix</keyword>
<dbReference type="STRING" id="1464123.SAMN05444126_10498"/>
<proteinExistence type="predicted"/>
<comment type="caution">
    <text evidence="2">The sequence shown here is derived from an EMBL/GenBank/DDBJ whole genome shotgun (WGS) entry which is preliminary data.</text>
</comment>
<reference evidence="3" key="1">
    <citation type="submission" date="2016-10" db="EMBL/GenBank/DDBJ databases">
        <authorList>
            <person name="de Groot N.N."/>
        </authorList>
    </citation>
    <scope>NUCLEOTIDE SEQUENCE [LARGE SCALE GENOMIC DNA]</scope>
    <source>
        <strain evidence="3">10nlg</strain>
    </source>
</reference>
<protein>
    <submittedName>
        <fullName evidence="2">Uncharacterized membrane protein YagU, involved in acid resistance, DUF1440 family</fullName>
    </submittedName>
</protein>